<evidence type="ECO:0000256" key="2">
    <source>
        <dbReference type="SAM" id="Coils"/>
    </source>
</evidence>
<feature type="compositionally biased region" description="Low complexity" evidence="3">
    <location>
        <begin position="406"/>
        <end position="415"/>
    </location>
</feature>
<evidence type="ECO:0000256" key="3">
    <source>
        <dbReference type="SAM" id="MobiDB-lite"/>
    </source>
</evidence>
<evidence type="ECO:0000313" key="6">
    <source>
        <dbReference type="Proteomes" id="UP000796880"/>
    </source>
</evidence>
<dbReference type="OrthoDB" id="774873at2759"/>
<dbReference type="InterPro" id="IPR046934">
    <property type="entry name" value="PIR2-like"/>
</dbReference>
<dbReference type="PANTHER" id="PTHR46405:SF4">
    <property type="entry name" value="E3 UBIQUITIN-PROTEIN LIGASE RF298-RELATED"/>
    <property type="match status" value="1"/>
</dbReference>
<gene>
    <name evidence="5" type="ORF">FNV43_RR23444</name>
</gene>
<dbReference type="InterPro" id="IPR013083">
    <property type="entry name" value="Znf_RING/FYVE/PHD"/>
</dbReference>
<keyword evidence="2" id="KW-0175">Coiled coil</keyword>
<dbReference type="SUPFAM" id="SSF57850">
    <property type="entry name" value="RING/U-box"/>
    <property type="match status" value="1"/>
</dbReference>
<name>A0A8K0DS09_9ROSA</name>
<keyword evidence="1" id="KW-0863">Zinc-finger</keyword>
<dbReference type="PANTHER" id="PTHR46405">
    <property type="entry name" value="OS05G0141500 PROTEIN"/>
    <property type="match status" value="1"/>
</dbReference>
<evidence type="ECO:0000313" key="5">
    <source>
        <dbReference type="EMBL" id="KAF3436352.1"/>
    </source>
</evidence>
<dbReference type="InterPro" id="IPR046527">
    <property type="entry name" value="PIR2-like_helical"/>
</dbReference>
<feature type="compositionally biased region" description="Basic and acidic residues" evidence="3">
    <location>
        <begin position="434"/>
        <end position="450"/>
    </location>
</feature>
<dbReference type="Proteomes" id="UP000796880">
    <property type="component" value="Unassembled WGS sequence"/>
</dbReference>
<evidence type="ECO:0000259" key="4">
    <source>
        <dbReference type="PROSITE" id="PS50089"/>
    </source>
</evidence>
<dbReference type="Gene3D" id="3.30.40.10">
    <property type="entry name" value="Zinc/RING finger domain, C3HC4 (zinc finger)"/>
    <property type="match status" value="1"/>
</dbReference>
<proteinExistence type="predicted"/>
<feature type="coiled-coil region" evidence="2">
    <location>
        <begin position="613"/>
        <end position="725"/>
    </location>
</feature>
<feature type="compositionally biased region" description="Basic and acidic residues" evidence="3">
    <location>
        <begin position="20"/>
        <end position="33"/>
    </location>
</feature>
<keyword evidence="6" id="KW-1185">Reference proteome</keyword>
<protein>
    <recommendedName>
        <fullName evidence="4">RING-type domain-containing protein</fullName>
    </recommendedName>
</protein>
<comment type="caution">
    <text evidence="5">The sequence shown here is derived from an EMBL/GenBank/DDBJ whole genome shotgun (WGS) entry which is preliminary data.</text>
</comment>
<feature type="region of interest" description="Disordered" evidence="3">
    <location>
        <begin position="384"/>
        <end position="462"/>
    </location>
</feature>
<feature type="region of interest" description="Disordered" evidence="3">
    <location>
        <begin position="241"/>
        <end position="288"/>
    </location>
</feature>
<dbReference type="InterPro" id="IPR001841">
    <property type="entry name" value="Znf_RING"/>
</dbReference>
<dbReference type="CDD" id="cd23128">
    <property type="entry name" value="RING-HC_MIP1-like"/>
    <property type="match status" value="1"/>
</dbReference>
<feature type="domain" description="RING-type" evidence="4">
    <location>
        <begin position="785"/>
        <end position="825"/>
    </location>
</feature>
<keyword evidence="1" id="KW-0479">Metal-binding</keyword>
<evidence type="ECO:0000256" key="1">
    <source>
        <dbReference type="PROSITE-ProRule" id="PRU00175"/>
    </source>
</evidence>
<dbReference type="Pfam" id="PF13920">
    <property type="entry name" value="zf-C3HC4_3"/>
    <property type="match status" value="1"/>
</dbReference>
<reference evidence="5" key="1">
    <citation type="submission" date="2020-03" db="EMBL/GenBank/DDBJ databases">
        <title>A high-quality chromosome-level genome assembly of a woody plant with both climbing and erect habits, Rhamnella rubrinervis.</title>
        <authorList>
            <person name="Lu Z."/>
            <person name="Yang Y."/>
            <person name="Zhu X."/>
            <person name="Sun Y."/>
        </authorList>
    </citation>
    <scope>NUCLEOTIDE SEQUENCE</scope>
    <source>
        <strain evidence="5">BYM</strain>
        <tissue evidence="5">Leaf</tissue>
    </source>
</reference>
<dbReference type="PROSITE" id="PS50089">
    <property type="entry name" value="ZF_RING_2"/>
    <property type="match status" value="1"/>
</dbReference>
<feature type="compositionally biased region" description="Polar residues" evidence="3">
    <location>
        <begin position="35"/>
        <end position="44"/>
    </location>
</feature>
<accession>A0A8K0DS09</accession>
<dbReference type="EMBL" id="VOIH02000010">
    <property type="protein sequence ID" value="KAF3436352.1"/>
    <property type="molecule type" value="Genomic_DNA"/>
</dbReference>
<sequence length="839" mass="93648">MVDSGKESKQGSVLLSPLDEGSKNKRKLGDPCIEKTTNPPTSLTELPPYGFSAEIPPSSLSAYVSLEVGLDQPKEAVVGAFECADWDDPITCQLEELLLSNLQAIFRSAIKQISECGCSGEDAEKTILRGGLYIGGKDPVSNIVNDTLTFVKKSRDVDCSRYNEIDNLQHLAEYTLLEMISVLREVRSLSVGEAMWLLLIYDLNVLQACVLEDDSLSDLGCKNFSGDSSCDSATLQLRSETQGHKTMQPKPNEEIVSNPSPGHTPNHLPETLKFGSFQNSPKDKTPQDLEGLTQERESMEYMLDNLEKCLNTASQISASEEKSGAGRRGTKKEIAVLRQSSFHIEKNYRNYGSGGRLGKLAAFGGFVLEKGFKPLSEHPGGLLKIGSSKGSAEVKGKAPLTYGKRSSSTNTSSASLETKSLPKTPGKGTKPSLRSKETKLCQKSNSEKKSSPTPPVSTSESPKIPDYCAGILHDKSVGEYVPADEKDVLILKLVSRLQELQNELHGWTEWANQKVMQAAHRLIKNLPELKMLRQEKKEVDEYNRERKMLEENTIKRLSEMKHALNNATAHVEKANSTACRFEVENSLLKMELETAKQKVLESSDSYHEALEREQKALKQAQAMEGQKRSLQEELETEKCKVAVLQQDIIKEKSIYYQIEARWERMRMEKEKLLAQVASIRNEREQYEVLSKLEKDIIKQNAEIDIKECLDDIRKLETKLSEMTLKHEKSKIAALKRGAAGSFGSSPPEARGIMTVTEDQSFTVFNREVNFQEDYGNGGLKQERECALCLSEEISVVFIPCAHQVVCAKCNELHEKQGMKDCPSCRTTIQRRINVHFVRP</sequence>
<organism evidence="5 6">
    <name type="scientific">Rhamnella rubrinervis</name>
    <dbReference type="NCBI Taxonomy" id="2594499"/>
    <lineage>
        <taxon>Eukaryota</taxon>
        <taxon>Viridiplantae</taxon>
        <taxon>Streptophyta</taxon>
        <taxon>Embryophyta</taxon>
        <taxon>Tracheophyta</taxon>
        <taxon>Spermatophyta</taxon>
        <taxon>Magnoliopsida</taxon>
        <taxon>eudicotyledons</taxon>
        <taxon>Gunneridae</taxon>
        <taxon>Pentapetalae</taxon>
        <taxon>rosids</taxon>
        <taxon>fabids</taxon>
        <taxon>Rosales</taxon>
        <taxon>Rhamnaceae</taxon>
        <taxon>rhamnoid group</taxon>
        <taxon>Rhamneae</taxon>
        <taxon>Rhamnella</taxon>
    </lineage>
</organism>
<dbReference type="GO" id="GO:0008270">
    <property type="term" value="F:zinc ion binding"/>
    <property type="evidence" value="ECO:0007669"/>
    <property type="project" value="UniProtKB-KW"/>
</dbReference>
<keyword evidence="1" id="KW-0862">Zinc</keyword>
<feature type="region of interest" description="Disordered" evidence="3">
    <location>
        <begin position="1"/>
        <end position="49"/>
    </location>
</feature>
<dbReference type="Pfam" id="PF20235">
    <property type="entry name" value="PIR2-like_helical"/>
    <property type="match status" value="1"/>
</dbReference>
<dbReference type="AlphaFoldDB" id="A0A8K0DS09"/>